<comment type="function">
    <text evidence="10">Catalyzes the reversible epimerization of D-ribulose 5-phosphate to D-xylulose 5-phosphate.</text>
</comment>
<feature type="binding site" evidence="10 14">
    <location>
        <position position="84"/>
    </location>
    <ligand>
        <name>substrate</name>
    </ligand>
</feature>
<evidence type="ECO:0000256" key="7">
    <source>
        <dbReference type="ARBA" id="ARBA00013188"/>
    </source>
</evidence>
<comment type="cofactor">
    <cofactor evidence="5">
        <name>Fe(2+)</name>
        <dbReference type="ChEBI" id="CHEBI:29033"/>
    </cofactor>
</comment>
<dbReference type="Gene3D" id="3.20.20.70">
    <property type="entry name" value="Aldolase class I"/>
    <property type="match status" value="1"/>
</dbReference>
<feature type="active site" description="Proton acceptor" evidence="10 12">
    <location>
        <position position="50"/>
    </location>
</feature>
<dbReference type="AlphaFoldDB" id="A0A5E6MDT3"/>
<dbReference type="GO" id="GO:0005737">
    <property type="term" value="C:cytoplasm"/>
    <property type="evidence" value="ECO:0007669"/>
    <property type="project" value="UniProtKB-ARBA"/>
</dbReference>
<evidence type="ECO:0000256" key="1">
    <source>
        <dbReference type="ARBA" id="ARBA00001782"/>
    </source>
</evidence>
<dbReference type="HAMAP" id="MF_02227">
    <property type="entry name" value="RPE"/>
    <property type="match status" value="1"/>
</dbReference>
<dbReference type="SUPFAM" id="SSF51366">
    <property type="entry name" value="Ribulose-phoshate binding barrel"/>
    <property type="match status" value="1"/>
</dbReference>
<evidence type="ECO:0000256" key="8">
    <source>
        <dbReference type="ARBA" id="ARBA00022723"/>
    </source>
</evidence>
<dbReference type="CDD" id="cd00429">
    <property type="entry name" value="RPE"/>
    <property type="match status" value="1"/>
</dbReference>
<comment type="similarity">
    <text evidence="6 10 11">Belongs to the ribulose-phosphate 3-epimerase family.</text>
</comment>
<dbReference type="InterPro" id="IPR000056">
    <property type="entry name" value="Ribul_P_3_epim-like"/>
</dbReference>
<feature type="binding site" evidence="14">
    <location>
        <position position="195"/>
    </location>
    <ligand>
        <name>substrate</name>
    </ligand>
</feature>
<dbReference type="EC" id="5.1.3.1" evidence="7 10"/>
<feature type="binding site" evidence="10 14">
    <location>
        <begin position="160"/>
        <end position="163"/>
    </location>
    <ligand>
        <name>substrate</name>
    </ligand>
</feature>
<dbReference type="Proteomes" id="UP000334923">
    <property type="component" value="Unassembled WGS sequence"/>
</dbReference>
<proteinExistence type="inferred from homology"/>
<comment type="cofactor">
    <cofactor evidence="10 13">
        <name>a divalent metal cation</name>
        <dbReference type="ChEBI" id="CHEBI:60240"/>
    </cofactor>
    <text evidence="10 13">Binds 1 divalent metal cation per subunit.</text>
</comment>
<keyword evidence="13" id="KW-0862">Zinc</keyword>
<comment type="cofactor">
    <cofactor evidence="2">
        <name>Mn(2+)</name>
        <dbReference type="ChEBI" id="CHEBI:29035"/>
    </cofactor>
</comment>
<dbReference type="NCBIfam" id="NF004076">
    <property type="entry name" value="PRK05581.1-4"/>
    <property type="match status" value="1"/>
</dbReference>
<protein>
    <recommendedName>
        <fullName evidence="7 10">Ribulose-phosphate 3-epimerase</fullName>
        <ecNumber evidence="7 10">5.1.3.1</ecNumber>
    </recommendedName>
</protein>
<dbReference type="GO" id="GO:0046872">
    <property type="term" value="F:metal ion binding"/>
    <property type="evidence" value="ECO:0007669"/>
    <property type="project" value="UniProtKB-UniRule"/>
</dbReference>
<evidence type="ECO:0000313" key="15">
    <source>
        <dbReference type="EMBL" id="VVM05982.1"/>
    </source>
</evidence>
<feature type="active site" description="Proton donor" evidence="10 12">
    <location>
        <position position="193"/>
    </location>
</feature>
<evidence type="ECO:0000313" key="16">
    <source>
        <dbReference type="Proteomes" id="UP000334923"/>
    </source>
</evidence>
<dbReference type="GO" id="GO:0004750">
    <property type="term" value="F:D-ribulose-phosphate 3-epimerase activity"/>
    <property type="evidence" value="ECO:0007669"/>
    <property type="project" value="UniProtKB-UniRule"/>
</dbReference>
<dbReference type="GO" id="GO:0019323">
    <property type="term" value="P:pentose catabolic process"/>
    <property type="evidence" value="ECO:0007669"/>
    <property type="project" value="UniProtKB-UniRule"/>
</dbReference>
<name>A0A5E6MDT3_9BACT</name>
<comment type="cofactor">
    <cofactor evidence="3">
        <name>Co(2+)</name>
        <dbReference type="ChEBI" id="CHEBI:48828"/>
    </cofactor>
</comment>
<reference evidence="15 16" key="1">
    <citation type="submission" date="2019-09" db="EMBL/GenBank/DDBJ databases">
        <authorList>
            <person name="Cremers G."/>
        </authorList>
    </citation>
    <scope>NUCLEOTIDE SEQUENCE [LARGE SCALE GENOMIC DNA]</scope>
    <source>
        <strain evidence="15">4A</strain>
    </source>
</reference>
<dbReference type="NCBIfam" id="TIGR01163">
    <property type="entry name" value="rpe"/>
    <property type="match status" value="1"/>
</dbReference>
<feature type="binding site" evidence="10 13">
    <location>
        <position position="193"/>
    </location>
    <ligand>
        <name>a divalent metal cation</name>
        <dbReference type="ChEBI" id="CHEBI:60240"/>
    </ligand>
</feature>
<keyword evidence="13" id="KW-0170">Cobalt</keyword>
<gene>
    <name evidence="10 15" type="primary">rpe</name>
    <name evidence="15" type="synonym">RPE</name>
    <name evidence="15" type="ORF">MAMT_00890</name>
</gene>
<evidence type="ECO:0000256" key="10">
    <source>
        <dbReference type="HAMAP-Rule" id="MF_02227"/>
    </source>
</evidence>
<accession>A0A5E6MDT3</accession>
<feature type="binding site" evidence="10">
    <location>
        <begin position="193"/>
        <end position="195"/>
    </location>
    <ligand>
        <name>substrate</name>
    </ligand>
</feature>
<evidence type="ECO:0000256" key="2">
    <source>
        <dbReference type="ARBA" id="ARBA00001936"/>
    </source>
</evidence>
<evidence type="ECO:0000256" key="9">
    <source>
        <dbReference type="ARBA" id="ARBA00023235"/>
    </source>
</evidence>
<evidence type="ECO:0000256" key="5">
    <source>
        <dbReference type="ARBA" id="ARBA00001954"/>
    </source>
</evidence>
<dbReference type="PROSITE" id="PS01085">
    <property type="entry name" value="RIBUL_P_3_EPIMER_1"/>
    <property type="match status" value="1"/>
</dbReference>
<keyword evidence="16" id="KW-1185">Reference proteome</keyword>
<feature type="binding site" evidence="10 14">
    <location>
        <position position="23"/>
    </location>
    <ligand>
        <name>substrate</name>
    </ligand>
</feature>
<evidence type="ECO:0000256" key="6">
    <source>
        <dbReference type="ARBA" id="ARBA00009541"/>
    </source>
</evidence>
<dbReference type="InterPro" id="IPR026019">
    <property type="entry name" value="Ribul_P_3_epim"/>
</dbReference>
<comment type="catalytic activity">
    <reaction evidence="1 10 11">
        <text>D-ribulose 5-phosphate = D-xylulose 5-phosphate</text>
        <dbReference type="Rhea" id="RHEA:13677"/>
        <dbReference type="ChEBI" id="CHEBI:57737"/>
        <dbReference type="ChEBI" id="CHEBI:58121"/>
        <dbReference type="EC" id="5.1.3.1"/>
    </reaction>
</comment>
<evidence type="ECO:0000256" key="13">
    <source>
        <dbReference type="PIRSR" id="PIRSR001461-2"/>
    </source>
</evidence>
<keyword evidence="13" id="KW-0464">Manganese</keyword>
<evidence type="ECO:0000256" key="14">
    <source>
        <dbReference type="PIRSR" id="PIRSR001461-3"/>
    </source>
</evidence>
<dbReference type="InterPro" id="IPR013785">
    <property type="entry name" value="Aldolase_TIM"/>
</dbReference>
<feature type="binding site" evidence="10 13">
    <location>
        <position position="48"/>
    </location>
    <ligand>
        <name>a divalent metal cation</name>
        <dbReference type="ChEBI" id="CHEBI:60240"/>
    </ligand>
</feature>
<dbReference type="EMBL" id="CABFVA020000035">
    <property type="protein sequence ID" value="VVM05982.1"/>
    <property type="molecule type" value="Genomic_DNA"/>
</dbReference>
<dbReference type="Pfam" id="PF00834">
    <property type="entry name" value="Ribul_P_3_epim"/>
    <property type="match status" value="1"/>
</dbReference>
<dbReference type="PANTHER" id="PTHR11749">
    <property type="entry name" value="RIBULOSE-5-PHOSPHATE-3-EPIMERASE"/>
    <property type="match status" value="1"/>
</dbReference>
<sequence>MMTLSREAGNQGKGEHRIKLSPSILSADFSRLAAHAREAIESGADWLHIDVMDGHFVPNITIGPLIVEALRPLRAETGALLDVHLMIEKPERYLADFVRAGADIVTVHVETCPHLHRTVQAIKELGAKAGVTLNPATPLVALEEILRYVDLVLVMSVNPGFGGQEYIPASTDKIRRLRRMLEEIGSEAWLEVDGGVKPENAAEIVRAGATVLVAGSAVFKGKVAANVERILNAVSEARAV</sequence>
<feature type="binding site" evidence="10 13">
    <location>
        <position position="50"/>
    </location>
    <ligand>
        <name>a divalent metal cation</name>
        <dbReference type="ChEBI" id="CHEBI:60240"/>
    </ligand>
</feature>
<evidence type="ECO:0000256" key="12">
    <source>
        <dbReference type="PIRSR" id="PIRSR001461-1"/>
    </source>
</evidence>
<keyword evidence="9 10" id="KW-0413">Isomerase</keyword>
<keyword evidence="8 10" id="KW-0479">Metal-binding</keyword>
<dbReference type="InterPro" id="IPR011060">
    <property type="entry name" value="RibuloseP-bd_barrel"/>
</dbReference>
<dbReference type="PIRSF" id="PIRSF001461">
    <property type="entry name" value="RPE"/>
    <property type="match status" value="1"/>
</dbReference>
<evidence type="ECO:0000256" key="4">
    <source>
        <dbReference type="ARBA" id="ARBA00001947"/>
    </source>
</evidence>
<evidence type="ECO:0000256" key="11">
    <source>
        <dbReference type="PIRNR" id="PIRNR001461"/>
    </source>
</evidence>
<feature type="binding site" evidence="10 14">
    <location>
        <begin position="215"/>
        <end position="216"/>
    </location>
    <ligand>
        <name>substrate</name>
    </ligand>
</feature>
<comment type="cofactor">
    <cofactor evidence="4">
        <name>Zn(2+)</name>
        <dbReference type="ChEBI" id="CHEBI:29105"/>
    </cofactor>
</comment>
<dbReference type="GO" id="GO:0006098">
    <property type="term" value="P:pentose-phosphate shunt"/>
    <property type="evidence" value="ECO:0007669"/>
    <property type="project" value="UniProtKB-UniRule"/>
</dbReference>
<feature type="binding site" evidence="10 13">
    <location>
        <position position="84"/>
    </location>
    <ligand>
        <name>a divalent metal cation</name>
        <dbReference type="ChEBI" id="CHEBI:60240"/>
    </ligand>
</feature>
<evidence type="ECO:0000256" key="3">
    <source>
        <dbReference type="ARBA" id="ARBA00001941"/>
    </source>
</evidence>
<comment type="pathway">
    <text evidence="10">Carbohydrate degradation.</text>
</comment>
<organism evidence="15 16">
    <name type="scientific">Methylacidimicrobium tartarophylax</name>
    <dbReference type="NCBI Taxonomy" id="1041768"/>
    <lineage>
        <taxon>Bacteria</taxon>
        <taxon>Pseudomonadati</taxon>
        <taxon>Verrucomicrobiota</taxon>
        <taxon>Methylacidimicrobium</taxon>
    </lineage>
</organism>
<dbReference type="FunFam" id="3.20.20.70:FF:000004">
    <property type="entry name" value="Ribulose-phosphate 3-epimerase"/>
    <property type="match status" value="1"/>
</dbReference>
<keyword evidence="10 11" id="KW-0119">Carbohydrate metabolism</keyword>